<dbReference type="EMBL" id="CASHSV030000109">
    <property type="protein sequence ID" value="CAJ2650209.1"/>
    <property type="molecule type" value="Genomic_DNA"/>
</dbReference>
<evidence type="ECO:0000313" key="1">
    <source>
        <dbReference type="EMBL" id="CAJ2650209.1"/>
    </source>
</evidence>
<accession>A0ACB0JYN2</accession>
<evidence type="ECO:0000313" key="2">
    <source>
        <dbReference type="Proteomes" id="UP001177021"/>
    </source>
</evidence>
<reference evidence="1" key="1">
    <citation type="submission" date="2023-10" db="EMBL/GenBank/DDBJ databases">
        <authorList>
            <person name="Rodriguez Cubillos JULIANA M."/>
            <person name="De Vega J."/>
        </authorList>
    </citation>
    <scope>NUCLEOTIDE SEQUENCE</scope>
</reference>
<comment type="caution">
    <text evidence="1">The sequence shown here is derived from an EMBL/GenBank/DDBJ whole genome shotgun (WGS) entry which is preliminary data.</text>
</comment>
<proteinExistence type="predicted"/>
<sequence length="101" mass="11282">MLLCDPLIGSRALVALVSNSIRGLLVIMDDKCNLVEVISDYDLLAINRISDPIPNDRDSKSICFTWSRINHPKLNLHCSPIPKNPIFPSPFTLSQLLKTPK</sequence>
<gene>
    <name evidence="1" type="ORF">MILVUS5_LOCUS18096</name>
</gene>
<dbReference type="Proteomes" id="UP001177021">
    <property type="component" value="Unassembled WGS sequence"/>
</dbReference>
<protein>
    <submittedName>
        <fullName evidence="1">Uncharacterized protein</fullName>
    </submittedName>
</protein>
<organism evidence="1 2">
    <name type="scientific">Trifolium pratense</name>
    <name type="common">Red clover</name>
    <dbReference type="NCBI Taxonomy" id="57577"/>
    <lineage>
        <taxon>Eukaryota</taxon>
        <taxon>Viridiplantae</taxon>
        <taxon>Streptophyta</taxon>
        <taxon>Embryophyta</taxon>
        <taxon>Tracheophyta</taxon>
        <taxon>Spermatophyta</taxon>
        <taxon>Magnoliopsida</taxon>
        <taxon>eudicotyledons</taxon>
        <taxon>Gunneridae</taxon>
        <taxon>Pentapetalae</taxon>
        <taxon>rosids</taxon>
        <taxon>fabids</taxon>
        <taxon>Fabales</taxon>
        <taxon>Fabaceae</taxon>
        <taxon>Papilionoideae</taxon>
        <taxon>50 kb inversion clade</taxon>
        <taxon>NPAAA clade</taxon>
        <taxon>Hologalegina</taxon>
        <taxon>IRL clade</taxon>
        <taxon>Trifolieae</taxon>
        <taxon>Trifolium</taxon>
    </lineage>
</organism>
<name>A0ACB0JYN2_TRIPR</name>
<keyword evidence="2" id="KW-1185">Reference proteome</keyword>